<dbReference type="GeneID" id="78774981"/>
<name>A0A6A5H4V6_CAERE</name>
<evidence type="ECO:0000313" key="3">
    <source>
        <dbReference type="Proteomes" id="UP000483820"/>
    </source>
</evidence>
<dbReference type="CTD" id="78774981"/>
<proteinExistence type="predicted"/>
<organism evidence="2 3">
    <name type="scientific">Caenorhabditis remanei</name>
    <name type="common">Caenorhabditis vulgaris</name>
    <dbReference type="NCBI Taxonomy" id="31234"/>
    <lineage>
        <taxon>Eukaryota</taxon>
        <taxon>Metazoa</taxon>
        <taxon>Ecdysozoa</taxon>
        <taxon>Nematoda</taxon>
        <taxon>Chromadorea</taxon>
        <taxon>Rhabditida</taxon>
        <taxon>Rhabditina</taxon>
        <taxon>Rhabditomorpha</taxon>
        <taxon>Rhabditoidea</taxon>
        <taxon>Rhabditidae</taxon>
        <taxon>Peloderinae</taxon>
        <taxon>Caenorhabditis</taxon>
    </lineage>
</organism>
<dbReference type="RefSeq" id="XP_053587378.1">
    <property type="nucleotide sequence ID" value="XM_053727801.1"/>
</dbReference>
<gene>
    <name evidence="2" type="ORF">GCK72_010317</name>
</gene>
<keyword evidence="1" id="KW-1133">Transmembrane helix</keyword>
<accession>A0A6A5H4V6</accession>
<dbReference type="KEGG" id="crq:GCK72_010317"/>
<evidence type="ECO:0000313" key="2">
    <source>
        <dbReference type="EMBL" id="KAF1762055.1"/>
    </source>
</evidence>
<dbReference type="Proteomes" id="UP000483820">
    <property type="component" value="Chromosome III"/>
</dbReference>
<sequence>MSMAIFAIHFVYRYLFFQKSISPEKTFRKTSNFLRSNPFADSILREEYLKQRHLDLSEINYVGPLFHYPTGNETYRLNWDAVVPIAFMTILIGLSVSTVFYCGYCIYN</sequence>
<dbReference type="EMBL" id="WUAV01000003">
    <property type="protein sequence ID" value="KAF1762055.1"/>
    <property type="molecule type" value="Genomic_DNA"/>
</dbReference>
<keyword evidence="1" id="KW-0812">Transmembrane</keyword>
<dbReference type="InterPro" id="IPR019428">
    <property type="entry name" value="7TM_GPCR_serpentine_rcpt_Str"/>
</dbReference>
<evidence type="ECO:0000256" key="1">
    <source>
        <dbReference type="SAM" id="Phobius"/>
    </source>
</evidence>
<feature type="transmembrane region" description="Helical" evidence="1">
    <location>
        <begin position="85"/>
        <end position="107"/>
    </location>
</feature>
<reference evidence="2 3" key="1">
    <citation type="submission" date="2019-12" db="EMBL/GenBank/DDBJ databases">
        <title>Chromosome-level assembly of the Caenorhabditis remanei genome.</title>
        <authorList>
            <person name="Teterina A.A."/>
            <person name="Willis J.H."/>
            <person name="Phillips P.C."/>
        </authorList>
    </citation>
    <scope>NUCLEOTIDE SEQUENCE [LARGE SCALE GENOMIC DNA]</scope>
    <source>
        <strain evidence="2 3">PX506</strain>
        <tissue evidence="2">Whole organism</tissue>
    </source>
</reference>
<dbReference type="AlphaFoldDB" id="A0A6A5H4V6"/>
<protein>
    <submittedName>
        <fullName evidence="2">Uncharacterized protein</fullName>
    </submittedName>
</protein>
<dbReference type="Pfam" id="PF10326">
    <property type="entry name" value="7TM_GPCR_Str"/>
    <property type="match status" value="1"/>
</dbReference>
<keyword evidence="1" id="KW-0472">Membrane</keyword>
<comment type="caution">
    <text evidence="2">The sequence shown here is derived from an EMBL/GenBank/DDBJ whole genome shotgun (WGS) entry which is preliminary data.</text>
</comment>